<keyword evidence="2" id="KW-1185">Reference proteome</keyword>
<reference evidence="1 2" key="1">
    <citation type="submission" date="2018-07" db="EMBL/GenBank/DDBJ databases">
        <title>Pedobacter sp. nov., isolated from soil.</title>
        <authorList>
            <person name="Zhou L.Y."/>
            <person name="Du Z.J."/>
        </authorList>
    </citation>
    <scope>NUCLEOTIDE SEQUENCE [LARGE SCALE GENOMIC DNA]</scope>
    <source>
        <strain evidence="1 2">JDX94</strain>
    </source>
</reference>
<dbReference type="AlphaFoldDB" id="A0A369Q373"/>
<evidence type="ECO:0000313" key="2">
    <source>
        <dbReference type="Proteomes" id="UP000253961"/>
    </source>
</evidence>
<dbReference type="EMBL" id="QPKV01000003">
    <property type="protein sequence ID" value="RDC57466.1"/>
    <property type="molecule type" value="Genomic_DNA"/>
</dbReference>
<organism evidence="1 2">
    <name type="scientific">Pedobacter chinensis</name>
    <dbReference type="NCBI Taxonomy" id="2282421"/>
    <lineage>
        <taxon>Bacteria</taxon>
        <taxon>Pseudomonadati</taxon>
        <taxon>Bacteroidota</taxon>
        <taxon>Sphingobacteriia</taxon>
        <taxon>Sphingobacteriales</taxon>
        <taxon>Sphingobacteriaceae</taxon>
        <taxon>Pedobacter</taxon>
    </lineage>
</organism>
<proteinExistence type="predicted"/>
<comment type="caution">
    <text evidence="1">The sequence shown here is derived from an EMBL/GenBank/DDBJ whole genome shotgun (WGS) entry which is preliminary data.</text>
</comment>
<name>A0A369Q373_9SPHI</name>
<protein>
    <submittedName>
        <fullName evidence="1">Uncharacterized protein</fullName>
    </submittedName>
</protein>
<evidence type="ECO:0000313" key="1">
    <source>
        <dbReference type="EMBL" id="RDC57466.1"/>
    </source>
</evidence>
<sequence length="103" mass="11829">MKKMFDFFRPECRMDCCCGGVIALVGTILVNIKSTRESKANELKQSELLKLSLKLNDNITGGDSYPMITFFDMEEEFGIPQFAVANRGDFPLYFNTNDHYRQL</sequence>
<gene>
    <name evidence="1" type="ORF">DU508_09970</name>
</gene>
<accession>A0A369Q373</accession>
<dbReference type="RefSeq" id="WP_115402635.1">
    <property type="nucleotide sequence ID" value="NZ_QPKV01000003.1"/>
</dbReference>
<dbReference type="Proteomes" id="UP000253961">
    <property type="component" value="Unassembled WGS sequence"/>
</dbReference>